<evidence type="ECO:0000313" key="3">
    <source>
        <dbReference type="Proteomes" id="UP000598297"/>
    </source>
</evidence>
<gene>
    <name evidence="2" type="ORF">GUY60_38000</name>
</gene>
<feature type="region of interest" description="Disordered" evidence="1">
    <location>
        <begin position="1"/>
        <end position="50"/>
    </location>
</feature>
<dbReference type="EMBL" id="JAAAHS010000768">
    <property type="protein sequence ID" value="NBE57106.1"/>
    <property type="molecule type" value="Genomic_DNA"/>
</dbReference>
<reference evidence="2" key="1">
    <citation type="submission" date="2020-01" db="EMBL/GenBank/DDBJ databases">
        <title>Whole-genome analyses of novel actinobacteria.</title>
        <authorList>
            <person name="Sahin N."/>
        </authorList>
    </citation>
    <scope>NUCLEOTIDE SEQUENCE</scope>
    <source>
        <strain evidence="2">YC537</strain>
    </source>
</reference>
<proteinExistence type="predicted"/>
<sequence>GGGADGSGDGGAAGDDSGTDADPPADGGSSSSGGGSGSGGEAPSGGVPAAFAGTWTTSNVYGAPAKIEIKQVAPGRQAVSFFRMSPSGGGKVDCVSVARLISVQNGGTRLDLSSATVDTERSTGYGCTAEQASYIDSASASRIEWFSSKDHTSDNNAQPYNRA</sequence>
<accession>A0A964UYU9</accession>
<name>A0A964UYU9_9ACTN</name>
<comment type="caution">
    <text evidence="2">The sequence shown here is derived from an EMBL/GenBank/DDBJ whole genome shotgun (WGS) entry which is preliminary data.</text>
</comment>
<evidence type="ECO:0000313" key="2">
    <source>
        <dbReference type="EMBL" id="NBE57106.1"/>
    </source>
</evidence>
<keyword evidence="3" id="KW-1185">Reference proteome</keyword>
<feature type="compositionally biased region" description="Gly residues" evidence="1">
    <location>
        <begin position="1"/>
        <end position="13"/>
    </location>
</feature>
<dbReference type="AlphaFoldDB" id="A0A964UYU9"/>
<feature type="compositionally biased region" description="Low complexity" evidence="1">
    <location>
        <begin position="14"/>
        <end position="29"/>
    </location>
</feature>
<feature type="non-terminal residue" evidence="2">
    <location>
        <position position="1"/>
    </location>
</feature>
<organism evidence="2 3">
    <name type="scientific">Streptomyces boluensis</name>
    <dbReference type="NCBI Taxonomy" id="1775135"/>
    <lineage>
        <taxon>Bacteria</taxon>
        <taxon>Bacillati</taxon>
        <taxon>Actinomycetota</taxon>
        <taxon>Actinomycetes</taxon>
        <taxon>Kitasatosporales</taxon>
        <taxon>Streptomycetaceae</taxon>
        <taxon>Streptomyces</taxon>
    </lineage>
</organism>
<feature type="compositionally biased region" description="Gly residues" evidence="1">
    <location>
        <begin position="30"/>
        <end position="43"/>
    </location>
</feature>
<dbReference type="Proteomes" id="UP000598297">
    <property type="component" value="Unassembled WGS sequence"/>
</dbReference>
<protein>
    <submittedName>
        <fullName evidence="2">Uncharacterized protein</fullName>
    </submittedName>
</protein>
<evidence type="ECO:0000256" key="1">
    <source>
        <dbReference type="SAM" id="MobiDB-lite"/>
    </source>
</evidence>